<dbReference type="PANTHER" id="PTHR12601:SF17">
    <property type="entry name" value="PROTEIN REDUCED CHLOROPLAST COVERAGE 1"/>
    <property type="match status" value="1"/>
</dbReference>
<proteinExistence type="predicted"/>
<feature type="region of interest" description="Disordered" evidence="2">
    <location>
        <begin position="334"/>
        <end position="355"/>
    </location>
</feature>
<sequence>MPGRISGSKLKNKHKREKKEYTVPPAVVELEIVLQDGKCLELKAVSTDTLSDIRLMLAELVDTCHDTCYSFSHEVRGVRLQDTQEITLLKPNVLHLVREEYGSPAAVEEHVRRLLEVLACTTEFSQSSWSSWGELWGGPSTAEGKKSKKGKSCGAAEAARAVDEASVAVQAGGAVEVGKVVEACKVVVSSHGHEDVDDIKSAGSDGGGMCRPPRLGCFYSFYSMHVAAPLKCVQRTEPAQGASHYFGLRVEDGAGVEFEVLCSRAGFTLAGADEGEAQHTLMDLLCDHSAHFRKTFRQLLDVLARRNPFGNLPAGLRANTWLAPMRQAEDPVAAIPPLPTEDPQWGGSGGGAGRREEGIRDWAEELAECSRMEAGDLETRLARDRRLFRLHSSFVDAAVIAARDAAERDSDGSDCEGPMAGPGLQVRLVTSAEAGTEVGEAQSEAAVLKGLTADKNTVARDTPALSRVVVHHCGRAVEVLAAPLKPAAAAAAVRVAPEDEPAAQHGGAHALNVSSLRSRLHMQGMAPCGEAEVTAAVKRALTPLASAPAPGLRWELGVKWLQHAKDQKEEGAEKVLQSDRTPLPKDPFPPVSEAEAADAVAALTRVVGDEAVERLQKEETGLERIPRGELLKRARWFYENIALVQFVADCKSLEVSPVDGRTLSDFMHSRGLSMRSLGRVANMARDMLHVRHLCVAEMVARVLKHLLRDLLRLTKRRMQAAAVAAVLNGVLGNEEAKGQAELWAWVEAAVLVRYGHKVTAEERGCLRALPLLRSVCLKTGLELRPSDFDFSTAAPFLAADVLAAVPVCKHVAYTTADGRALLESSKAALDKSNVEEAVTFGTKALHQVTAVCGARHRMTAGALSLLAVVLYNAGDFVQAAVYQQRALNINERELGLDHPDTIKSYGDLAVFYYRLQVMDVAMTYVTRALYLLHLACGGNHPNAAATYINVAMMEEGLRRPGMALRYLHEALQCNVRLLGAEHVQTAATYHAMAIALSLMDAYSLSVQHEQTNLNILHDKLGPDDLRTQDAEAWLDYFDSKAAEQEVAARRGLPPPNNSIATKGHLCVSDLVKFIDEESSEKTGAKSKSRKKQRSRQISDDSSDVSKPRKEEVMAAAQPNGQPPAEAEVQVEREKKETADRSQPAREGHDGTRAEGAEEWSGAVGIDELLDSDDESWQEVSRGWKVRTAAKASAPRRSRGSARAPAATSKPTSSAHNPQPVGSAARQPPASQVPAKSVPAAAPAPSAAPAAAPVDTSSTSTTAVVSKRAVAEMTAGAASELPMLVLPVVTVTPLSSGELPCSDDLGSPKAPPALITVTPPRTPPQTPPRPSGATSHSRANQLTAQMKETMNPNAHVFIPGTTWRTEDIMPPATDSENEEVEEHVSVQLKVASRSASPVRLEIRVAAADQWILVSSANGGADAESAWGNKLSFVAIVAEQAATAAAATTAAAAAVVGSVTATTGTATQKAGAALVGESGQAAEQLNPSCHDVEDDGFILVTKKVRHPSKKENSVGKDASGGASKKKCLGDQRRPGNGFYFNRQSADNRAGRPMMPAISAH</sequence>
<feature type="compositionally biased region" description="Basic residues" evidence="2">
    <location>
        <begin position="1084"/>
        <end position="1094"/>
    </location>
</feature>
<feature type="region of interest" description="Disordered" evidence="2">
    <location>
        <begin position="1503"/>
        <end position="1558"/>
    </location>
</feature>
<dbReference type="PROSITE" id="PS51823">
    <property type="entry name" value="CLU"/>
    <property type="match status" value="1"/>
</dbReference>
<feature type="region of interest" description="Disordered" evidence="2">
    <location>
        <begin position="1077"/>
        <end position="1259"/>
    </location>
</feature>
<keyword evidence="1" id="KW-0963">Cytoplasm</keyword>
<dbReference type="SMART" id="SM00028">
    <property type="entry name" value="TPR"/>
    <property type="match status" value="2"/>
</dbReference>
<dbReference type="InterPro" id="IPR011990">
    <property type="entry name" value="TPR-like_helical_dom_sf"/>
</dbReference>
<protein>
    <recommendedName>
        <fullName evidence="3">Clu domain-containing protein</fullName>
    </recommendedName>
</protein>
<dbReference type="GO" id="GO:0005737">
    <property type="term" value="C:cytoplasm"/>
    <property type="evidence" value="ECO:0007669"/>
    <property type="project" value="TreeGrafter"/>
</dbReference>
<keyword evidence="5" id="KW-1185">Reference proteome</keyword>
<feature type="compositionally biased region" description="Acidic residues" evidence="2">
    <location>
        <begin position="1167"/>
        <end position="1176"/>
    </location>
</feature>
<dbReference type="PANTHER" id="PTHR12601">
    <property type="entry name" value="EUKARYOTIC TRANSLATION INITIATION FACTOR 3 SUBUNIT EIF-3"/>
    <property type="match status" value="1"/>
</dbReference>
<feature type="compositionally biased region" description="Basic and acidic residues" evidence="2">
    <location>
        <begin position="1103"/>
        <end position="1112"/>
    </location>
</feature>
<evidence type="ECO:0000259" key="3">
    <source>
        <dbReference type="PROSITE" id="PS51823"/>
    </source>
</evidence>
<dbReference type="Pfam" id="PF13424">
    <property type="entry name" value="TPR_12"/>
    <property type="match status" value="2"/>
</dbReference>
<evidence type="ECO:0000313" key="5">
    <source>
        <dbReference type="Proteomes" id="UP001190700"/>
    </source>
</evidence>
<gene>
    <name evidence="4" type="ORF">CYMTET_4867</name>
</gene>
<dbReference type="CDD" id="cd15466">
    <property type="entry name" value="CLU-central"/>
    <property type="match status" value="1"/>
</dbReference>
<dbReference type="InterPro" id="IPR025697">
    <property type="entry name" value="CLU_dom"/>
</dbReference>
<feature type="domain" description="Clu" evidence="3">
    <location>
        <begin position="329"/>
        <end position="575"/>
    </location>
</feature>
<feature type="compositionally biased region" description="Pro residues" evidence="2">
    <location>
        <begin position="1319"/>
        <end position="1329"/>
    </location>
</feature>
<dbReference type="InterPro" id="IPR033646">
    <property type="entry name" value="CLU-central"/>
</dbReference>
<dbReference type="InterPro" id="IPR027523">
    <property type="entry name" value="CLU_prot"/>
</dbReference>
<evidence type="ECO:0000313" key="4">
    <source>
        <dbReference type="EMBL" id="KAK3287623.1"/>
    </source>
</evidence>
<evidence type="ECO:0000256" key="2">
    <source>
        <dbReference type="SAM" id="MobiDB-lite"/>
    </source>
</evidence>
<dbReference type="InterPro" id="IPR019734">
    <property type="entry name" value="TPR_rpt"/>
</dbReference>
<dbReference type="Proteomes" id="UP001190700">
    <property type="component" value="Unassembled WGS sequence"/>
</dbReference>
<dbReference type="Pfam" id="PF12807">
    <property type="entry name" value="eIF3_p135"/>
    <property type="match status" value="1"/>
</dbReference>
<accession>A0AAE0H0H0</accession>
<comment type="caution">
    <text evidence="4">The sequence shown here is derived from an EMBL/GenBank/DDBJ whole genome shotgun (WGS) entry which is preliminary data.</text>
</comment>
<dbReference type="Gene3D" id="1.25.40.10">
    <property type="entry name" value="Tetratricopeptide repeat domain"/>
    <property type="match status" value="1"/>
</dbReference>
<reference evidence="4 5" key="1">
    <citation type="journal article" date="2015" name="Genome Biol. Evol.">
        <title>Comparative Genomics of a Bacterivorous Green Alga Reveals Evolutionary Causalities and Consequences of Phago-Mixotrophic Mode of Nutrition.</title>
        <authorList>
            <person name="Burns J.A."/>
            <person name="Paasch A."/>
            <person name="Narechania A."/>
            <person name="Kim E."/>
        </authorList>
    </citation>
    <scope>NUCLEOTIDE SEQUENCE [LARGE SCALE GENOMIC DNA]</scope>
    <source>
        <strain evidence="4 5">PLY_AMNH</strain>
    </source>
</reference>
<evidence type="ECO:0000256" key="1">
    <source>
        <dbReference type="ARBA" id="ARBA00022490"/>
    </source>
</evidence>
<feature type="region of interest" description="Disordered" evidence="2">
    <location>
        <begin position="1303"/>
        <end position="1338"/>
    </location>
</feature>
<dbReference type="SUPFAM" id="SSF48452">
    <property type="entry name" value="TPR-like"/>
    <property type="match status" value="1"/>
</dbReference>
<dbReference type="EMBL" id="LGRX02000780">
    <property type="protein sequence ID" value="KAK3287623.1"/>
    <property type="molecule type" value="Genomic_DNA"/>
</dbReference>
<feature type="compositionally biased region" description="Low complexity" evidence="2">
    <location>
        <begin position="1227"/>
        <end position="1259"/>
    </location>
</feature>
<name>A0AAE0H0H0_9CHLO</name>
<organism evidence="4 5">
    <name type="scientific">Cymbomonas tetramitiformis</name>
    <dbReference type="NCBI Taxonomy" id="36881"/>
    <lineage>
        <taxon>Eukaryota</taxon>
        <taxon>Viridiplantae</taxon>
        <taxon>Chlorophyta</taxon>
        <taxon>Pyramimonadophyceae</taxon>
        <taxon>Pyramimonadales</taxon>
        <taxon>Pyramimonadaceae</taxon>
        <taxon>Cymbomonas</taxon>
    </lineage>
</organism>
<feature type="compositionally biased region" description="Low complexity" evidence="2">
    <location>
        <begin position="1200"/>
        <end position="1214"/>
    </location>
</feature>
<feature type="compositionally biased region" description="Basic and acidic residues" evidence="2">
    <location>
        <begin position="1129"/>
        <end position="1155"/>
    </location>
</feature>